<evidence type="ECO:0000313" key="2">
    <source>
        <dbReference type="EMBL" id="MCW1886713.1"/>
    </source>
</evidence>
<evidence type="ECO:0000313" key="3">
    <source>
        <dbReference type="Proteomes" id="UP001207930"/>
    </source>
</evidence>
<dbReference type="InterPro" id="IPR010982">
    <property type="entry name" value="Lambda_DNA-bd_dom_sf"/>
</dbReference>
<feature type="domain" description="HTH cro/C1-type" evidence="1">
    <location>
        <begin position="89"/>
        <end position="129"/>
    </location>
</feature>
<dbReference type="PROSITE" id="PS50943">
    <property type="entry name" value="HTH_CROC1"/>
    <property type="match status" value="1"/>
</dbReference>
<dbReference type="Gene3D" id="1.10.260.40">
    <property type="entry name" value="lambda repressor-like DNA-binding domains"/>
    <property type="match status" value="1"/>
</dbReference>
<evidence type="ECO:0000259" key="1">
    <source>
        <dbReference type="PROSITE" id="PS50943"/>
    </source>
</evidence>
<accession>A0ABT3FT12</accession>
<comment type="caution">
    <text evidence="2">The sequence shown here is derived from an EMBL/GenBank/DDBJ whole genome shotgun (WGS) entry which is preliminary data.</text>
</comment>
<proteinExistence type="predicted"/>
<dbReference type="EMBL" id="JAPDDS010000011">
    <property type="protein sequence ID" value="MCW1886713.1"/>
    <property type="molecule type" value="Genomic_DNA"/>
</dbReference>
<protein>
    <recommendedName>
        <fullName evidence="1">HTH cro/C1-type domain-containing protein</fullName>
    </recommendedName>
</protein>
<dbReference type="InterPro" id="IPR001387">
    <property type="entry name" value="Cro/C1-type_HTH"/>
</dbReference>
<dbReference type="Proteomes" id="UP001207930">
    <property type="component" value="Unassembled WGS sequence"/>
</dbReference>
<organism evidence="2 3">
    <name type="scientific">Luteolibacter flavescens</name>
    <dbReference type="NCBI Taxonomy" id="1859460"/>
    <lineage>
        <taxon>Bacteria</taxon>
        <taxon>Pseudomonadati</taxon>
        <taxon>Verrucomicrobiota</taxon>
        <taxon>Verrucomicrobiia</taxon>
        <taxon>Verrucomicrobiales</taxon>
        <taxon>Verrucomicrobiaceae</taxon>
        <taxon>Luteolibacter</taxon>
    </lineage>
</organism>
<dbReference type="RefSeq" id="WP_264502668.1">
    <property type="nucleotide sequence ID" value="NZ_JAPDDS010000011.1"/>
</dbReference>
<sequence length="177" mass="20223">MRQRHPDPSLWSVELNKLTRTYLGFSRSHGLLAGVEAKPDEVRVLGEVFKVEAEELVSVPFYTRDSSIFRENLRYLVDSIPHGQKETIAKAIGITPPQFSRWASGEIKPRKKNLKLLLKLHGIDQDLDLTIVPLFLAMEPLSGFAQRQWVASRVQDLPAAEMSKIYPALRKILRYDD</sequence>
<gene>
    <name evidence="2" type="ORF">OKA04_18385</name>
</gene>
<keyword evidence="3" id="KW-1185">Reference proteome</keyword>
<name>A0ABT3FT12_9BACT</name>
<reference evidence="2 3" key="1">
    <citation type="submission" date="2022-10" db="EMBL/GenBank/DDBJ databases">
        <title>Luteolibacter flavescens strain MCCC 1K03193, whole genome shotgun sequencing project.</title>
        <authorList>
            <person name="Zhao G."/>
            <person name="Shen L."/>
        </authorList>
    </citation>
    <scope>NUCLEOTIDE SEQUENCE [LARGE SCALE GENOMIC DNA]</scope>
    <source>
        <strain evidence="2 3">MCCC 1K03193</strain>
    </source>
</reference>